<name>A0A564Y2F5_HYMDI</name>
<feature type="region of interest" description="Disordered" evidence="1">
    <location>
        <begin position="438"/>
        <end position="468"/>
    </location>
</feature>
<evidence type="ECO:0000313" key="4">
    <source>
        <dbReference type="Proteomes" id="UP000321570"/>
    </source>
</evidence>
<dbReference type="InterPro" id="IPR019749">
    <property type="entry name" value="Band_41_domain"/>
</dbReference>
<dbReference type="PROSITE" id="PS50057">
    <property type="entry name" value="FERM_3"/>
    <property type="match status" value="1"/>
</dbReference>
<protein>
    <recommendedName>
        <fullName evidence="2">FERM domain-containing protein</fullName>
    </recommendedName>
</protein>
<evidence type="ECO:0000313" key="3">
    <source>
        <dbReference type="EMBL" id="VUZ41515.1"/>
    </source>
</evidence>
<dbReference type="GO" id="GO:0098592">
    <property type="term" value="C:cytoplasmic side of apical plasma membrane"/>
    <property type="evidence" value="ECO:0007669"/>
    <property type="project" value="TreeGrafter"/>
</dbReference>
<dbReference type="Gene3D" id="2.30.29.30">
    <property type="entry name" value="Pleckstrin-homology domain (PH domain)/Phosphotyrosine-binding domain (PTB)"/>
    <property type="match status" value="1"/>
</dbReference>
<feature type="domain" description="FERM" evidence="2">
    <location>
        <begin position="13"/>
        <end position="377"/>
    </location>
</feature>
<feature type="compositionally biased region" description="Basic and acidic residues" evidence="1">
    <location>
        <begin position="444"/>
        <end position="468"/>
    </location>
</feature>
<dbReference type="Pfam" id="PF09380">
    <property type="entry name" value="FERM_C"/>
    <property type="match status" value="1"/>
</dbReference>
<dbReference type="InterPro" id="IPR000299">
    <property type="entry name" value="FERM_domain"/>
</dbReference>
<dbReference type="EMBL" id="CABIJS010000062">
    <property type="protein sequence ID" value="VUZ41515.1"/>
    <property type="molecule type" value="Genomic_DNA"/>
</dbReference>
<organism evidence="3 4">
    <name type="scientific">Hymenolepis diminuta</name>
    <name type="common">Rat tapeworm</name>
    <dbReference type="NCBI Taxonomy" id="6216"/>
    <lineage>
        <taxon>Eukaryota</taxon>
        <taxon>Metazoa</taxon>
        <taxon>Spiralia</taxon>
        <taxon>Lophotrochozoa</taxon>
        <taxon>Platyhelminthes</taxon>
        <taxon>Cestoda</taxon>
        <taxon>Eucestoda</taxon>
        <taxon>Cyclophyllidea</taxon>
        <taxon>Hymenolepididae</taxon>
        <taxon>Hymenolepis</taxon>
    </lineage>
</organism>
<proteinExistence type="predicted"/>
<dbReference type="Gene3D" id="1.20.80.10">
    <property type="match status" value="1"/>
</dbReference>
<sequence>MAIEARHYIRNRILISVDLFGHDRLNLTAEKNWTIANIYTEVCDYLAIPESRLFGLAKKLDYGFVFLNPEIRLSALEKKSPSRHMSFFLPRNKNKYSLSKASELAENAGAGVILIYLRVRYYVPNQCLRGRVVRHLYYEQLQLNVLNYGLLCSDEIYFQLAAFSIKLYLLTRRNSKCYKSKLEVDGNNVKLSDHFPQFMIDNYGSDYLYDNIPSLLAPLKGQGRESVEWRFIRLASEQSSDFNLHLYPVSLSDLSHLNNSVSNTTSSTTSLLSSPINLIRRSHSGRSSILKTSGKGTFWLGIGPNGFEFHEEDEGKRITHLNNLPWVKIDKLSRRHSIFLIHFNSGRKMTLYTGSSQEARHLFILSSQLHEHQTIAHLSSQQSARQLEQQDRLQYNESYVYSEGEVVAGDRLHGNPDVTKGDKLLVETSESPLFPRIAVSPSRDASDSGVVRDEELSQKQEHRQSAYI</sequence>
<accession>A0A564Y2F5</accession>
<dbReference type="InterPro" id="IPR019748">
    <property type="entry name" value="FERM_central"/>
</dbReference>
<dbReference type="Proteomes" id="UP000321570">
    <property type="component" value="Unassembled WGS sequence"/>
</dbReference>
<reference evidence="3 4" key="1">
    <citation type="submission" date="2019-07" db="EMBL/GenBank/DDBJ databases">
        <authorList>
            <person name="Jastrzebski P J."/>
            <person name="Paukszto L."/>
            <person name="Jastrzebski P J."/>
        </authorList>
    </citation>
    <scope>NUCLEOTIDE SEQUENCE [LARGE SCALE GENOMIC DNA]</scope>
    <source>
        <strain evidence="3 4">WMS-il1</strain>
    </source>
</reference>
<dbReference type="SUPFAM" id="SSF50729">
    <property type="entry name" value="PH domain-like"/>
    <property type="match status" value="1"/>
</dbReference>
<dbReference type="PANTHER" id="PTHR13429:SF5">
    <property type="entry name" value="PROTEIN EXPANDED"/>
    <property type="match status" value="1"/>
</dbReference>
<dbReference type="CDD" id="cd14473">
    <property type="entry name" value="FERM_B-lobe"/>
    <property type="match status" value="1"/>
</dbReference>
<dbReference type="PANTHER" id="PTHR13429">
    <property type="entry name" value="FERM DOMAIN (PROTEIN4.1-EZRIN-RADIXIN-MOESIN) FAMILY"/>
    <property type="match status" value="1"/>
</dbReference>
<dbReference type="SMART" id="SM00295">
    <property type="entry name" value="B41"/>
    <property type="match status" value="1"/>
</dbReference>
<dbReference type="AlphaFoldDB" id="A0A564Y2F5"/>
<dbReference type="InterPro" id="IPR035963">
    <property type="entry name" value="FERM_2"/>
</dbReference>
<dbReference type="InterPro" id="IPR047145">
    <property type="entry name" value="FRMD6-like"/>
</dbReference>
<dbReference type="InterPro" id="IPR014352">
    <property type="entry name" value="FERM/acyl-CoA-bd_prot_sf"/>
</dbReference>
<gene>
    <name evidence="3" type="ORF">WMSIL1_LOCUS2331</name>
</gene>
<dbReference type="GO" id="GO:0035332">
    <property type="term" value="P:positive regulation of hippo signaling"/>
    <property type="evidence" value="ECO:0007669"/>
    <property type="project" value="TreeGrafter"/>
</dbReference>
<dbReference type="CDD" id="cd17101">
    <property type="entry name" value="FERM_F1_PTPN13_like"/>
    <property type="match status" value="1"/>
</dbReference>
<dbReference type="InterPro" id="IPR011993">
    <property type="entry name" value="PH-like_dom_sf"/>
</dbReference>
<keyword evidence="4" id="KW-1185">Reference proteome</keyword>
<evidence type="ECO:0000259" key="2">
    <source>
        <dbReference type="PROSITE" id="PS50057"/>
    </source>
</evidence>
<evidence type="ECO:0000256" key="1">
    <source>
        <dbReference type="SAM" id="MobiDB-lite"/>
    </source>
</evidence>
<dbReference type="SUPFAM" id="SSF47031">
    <property type="entry name" value="Second domain of FERM"/>
    <property type="match status" value="1"/>
</dbReference>
<dbReference type="Pfam" id="PF00373">
    <property type="entry name" value="FERM_M"/>
    <property type="match status" value="1"/>
</dbReference>
<dbReference type="InterPro" id="IPR018980">
    <property type="entry name" value="FERM_PH-like_C"/>
</dbReference>